<evidence type="ECO:0000313" key="3">
    <source>
        <dbReference type="EMBL" id="PEN11178.1"/>
    </source>
</evidence>
<evidence type="ECO:0000259" key="2">
    <source>
        <dbReference type="Pfam" id="PF08308"/>
    </source>
</evidence>
<feature type="transmembrane region" description="Helical" evidence="1">
    <location>
        <begin position="415"/>
        <end position="435"/>
    </location>
</feature>
<dbReference type="Proteomes" id="UP000220102">
    <property type="component" value="Unassembled WGS sequence"/>
</dbReference>
<dbReference type="InterPro" id="IPR013229">
    <property type="entry name" value="PEGA"/>
</dbReference>
<dbReference type="PANTHER" id="PTHR36194">
    <property type="entry name" value="S-LAYER-LIKE PROTEIN"/>
    <property type="match status" value="1"/>
</dbReference>
<keyword evidence="1" id="KW-1133">Transmembrane helix</keyword>
<reference evidence="3 4" key="1">
    <citation type="submission" date="2017-10" db="EMBL/GenBank/DDBJ databases">
        <title>Draft genome of Longibacter Salinarum.</title>
        <authorList>
            <person name="Goh K.M."/>
            <person name="Shamsir M.S."/>
            <person name="Lim S.W."/>
        </authorList>
    </citation>
    <scope>NUCLEOTIDE SEQUENCE [LARGE SCALE GENOMIC DNA]</scope>
    <source>
        <strain evidence="3 4">KCTC 52045</strain>
    </source>
</reference>
<sequence length="441" mass="47687">MRLKSHVLRILVATLILVGAWSTRTAILYGQDQVTHATVLSVSDESVTVSLDDGLQVESGVEAVIYGTEETFGQEVTVERGRGSVSRSQDTTAVVSGSDFTDVSAGQRVSFSQVRTVGTLDIRVNPASSTVYLDGKQVTVGNAEVTAETGRRVVKVQSRACRSASKEVQVRRSEATKVSVRLSCDNATAQFDVTPDSATVFVDDQEVGTGDTSASLTRGLHRIRVESPGFAASERTIRVEPGGDETYTFSLKRDLGFASISGYPRGANLNISPTFDGGSSFSERAPISNLELAVGEYEVAIDAEYHKPENVEMRVAGSEQTSLSYSLEPKTYRISIDSEPPGAQIYVDGRQLTGRKTPTTLTLEYGEYDIRLEKDGFRDEEKSVTVRPDTSFQFELDDARIAGNNDDDWTTMKKVSVGALMSVALIGSAFGIMYLGTASTR</sequence>
<gene>
    <name evidence="3" type="ORF">CRI94_16440</name>
</gene>
<accession>A0A2A8CUH3</accession>
<comment type="caution">
    <text evidence="3">The sequence shown here is derived from an EMBL/GenBank/DDBJ whole genome shotgun (WGS) entry which is preliminary data.</text>
</comment>
<feature type="domain" description="PEGA" evidence="2">
    <location>
        <begin position="195"/>
        <end position="252"/>
    </location>
</feature>
<feature type="domain" description="PEGA" evidence="2">
    <location>
        <begin position="118"/>
        <end position="182"/>
    </location>
</feature>
<name>A0A2A8CUH3_9BACT</name>
<dbReference type="AlphaFoldDB" id="A0A2A8CUH3"/>
<keyword evidence="1" id="KW-0472">Membrane</keyword>
<dbReference type="EMBL" id="PDEQ01000011">
    <property type="protein sequence ID" value="PEN11178.1"/>
    <property type="molecule type" value="Genomic_DNA"/>
</dbReference>
<organism evidence="3 4">
    <name type="scientific">Longibacter salinarum</name>
    <dbReference type="NCBI Taxonomy" id="1850348"/>
    <lineage>
        <taxon>Bacteria</taxon>
        <taxon>Pseudomonadati</taxon>
        <taxon>Rhodothermota</taxon>
        <taxon>Rhodothermia</taxon>
        <taxon>Rhodothermales</taxon>
        <taxon>Salisaetaceae</taxon>
        <taxon>Longibacter</taxon>
    </lineage>
</organism>
<feature type="domain" description="PEGA" evidence="2">
    <location>
        <begin position="332"/>
        <end position="395"/>
    </location>
</feature>
<dbReference type="PANTHER" id="PTHR36194:SF1">
    <property type="entry name" value="S-LAYER-LIKE PROTEIN"/>
    <property type="match status" value="1"/>
</dbReference>
<dbReference type="RefSeq" id="WP_098078685.1">
    <property type="nucleotide sequence ID" value="NZ_PDEQ01000011.1"/>
</dbReference>
<dbReference type="Pfam" id="PF08308">
    <property type="entry name" value="PEGA"/>
    <property type="match status" value="3"/>
</dbReference>
<evidence type="ECO:0000313" key="4">
    <source>
        <dbReference type="Proteomes" id="UP000220102"/>
    </source>
</evidence>
<keyword evidence="4" id="KW-1185">Reference proteome</keyword>
<evidence type="ECO:0000256" key="1">
    <source>
        <dbReference type="SAM" id="Phobius"/>
    </source>
</evidence>
<protein>
    <recommendedName>
        <fullName evidence="2">PEGA domain-containing protein</fullName>
    </recommendedName>
</protein>
<proteinExistence type="predicted"/>
<dbReference type="OrthoDB" id="1059077at2"/>
<keyword evidence="1" id="KW-0812">Transmembrane</keyword>